<comment type="subcellular location">
    <subcellularLocation>
        <location evidence="1">Secreted</location>
    </subcellularLocation>
</comment>
<dbReference type="RefSeq" id="WP_404615950.1">
    <property type="nucleotide sequence ID" value="NZ_JADIKK010000008.1"/>
</dbReference>
<feature type="signal peptide" evidence="8">
    <location>
        <begin position="1"/>
        <end position="24"/>
    </location>
</feature>
<evidence type="ECO:0000313" key="9">
    <source>
        <dbReference type="EMBL" id="MFK2879077.1"/>
    </source>
</evidence>
<keyword evidence="4 8" id="KW-0732">Signal</keyword>
<evidence type="ECO:0000256" key="2">
    <source>
        <dbReference type="ARBA" id="ARBA00022525"/>
    </source>
</evidence>
<dbReference type="InterPro" id="IPR043595">
    <property type="entry name" value="FaeB/C/D"/>
</dbReference>
<gene>
    <name evidence="9" type="ORF">ISP25_18570</name>
</gene>
<evidence type="ECO:0000256" key="3">
    <source>
        <dbReference type="ARBA" id="ARBA00022651"/>
    </source>
</evidence>
<name>A0ABW8JAI1_9GAMM</name>
<dbReference type="EMBL" id="JADIKK010000008">
    <property type="protein sequence ID" value="MFK2879077.1"/>
    <property type="molecule type" value="Genomic_DNA"/>
</dbReference>
<keyword evidence="5" id="KW-0378">Hydrolase</keyword>
<dbReference type="PANTHER" id="PTHR38050">
    <property type="match status" value="1"/>
</dbReference>
<evidence type="ECO:0000256" key="5">
    <source>
        <dbReference type="ARBA" id="ARBA00022801"/>
    </source>
</evidence>
<evidence type="ECO:0000256" key="8">
    <source>
        <dbReference type="SAM" id="SignalP"/>
    </source>
</evidence>
<keyword evidence="6" id="KW-0119">Carbohydrate metabolism</keyword>
<dbReference type="PANTHER" id="PTHR38050:SF2">
    <property type="entry name" value="FERULOYL ESTERASE C-RELATED"/>
    <property type="match status" value="1"/>
</dbReference>
<dbReference type="Gene3D" id="3.40.50.1820">
    <property type="entry name" value="alpha/beta hydrolase"/>
    <property type="match status" value="1"/>
</dbReference>
<keyword evidence="3" id="KW-0858">Xylan degradation</keyword>
<keyword evidence="10" id="KW-1185">Reference proteome</keyword>
<keyword evidence="7" id="KW-0624">Polysaccharide degradation</keyword>
<reference evidence="9 10" key="1">
    <citation type="submission" date="2020-10" db="EMBL/GenBank/DDBJ databases">
        <title>Phylogeny of dyella-like bacteria.</title>
        <authorList>
            <person name="Fu J."/>
        </authorList>
    </citation>
    <scope>NUCLEOTIDE SEQUENCE [LARGE SCALE GENOMIC DNA]</scope>
    <source>
        <strain evidence="9 10">KACC 19113</strain>
    </source>
</reference>
<comment type="caution">
    <text evidence="9">The sequence shown here is derived from an EMBL/GenBank/DDBJ whole genome shotgun (WGS) entry which is preliminary data.</text>
</comment>
<evidence type="ECO:0000313" key="10">
    <source>
        <dbReference type="Proteomes" id="UP001620339"/>
    </source>
</evidence>
<dbReference type="InterPro" id="IPR029058">
    <property type="entry name" value="AB_hydrolase_fold"/>
</dbReference>
<protein>
    <submittedName>
        <fullName evidence="9">Esterase</fullName>
    </submittedName>
</protein>
<feature type="chain" id="PRO_5045695524" evidence="8">
    <location>
        <begin position="25"/>
        <end position="326"/>
    </location>
</feature>
<keyword evidence="2" id="KW-0964">Secreted</keyword>
<dbReference type="InterPro" id="IPR010126">
    <property type="entry name" value="Esterase_phb"/>
</dbReference>
<dbReference type="SUPFAM" id="SSF53474">
    <property type="entry name" value="alpha/beta-Hydrolases"/>
    <property type="match status" value="1"/>
</dbReference>
<evidence type="ECO:0000256" key="1">
    <source>
        <dbReference type="ARBA" id="ARBA00004613"/>
    </source>
</evidence>
<evidence type="ECO:0000256" key="6">
    <source>
        <dbReference type="ARBA" id="ARBA00023277"/>
    </source>
</evidence>
<dbReference type="Pfam" id="PF10503">
    <property type="entry name" value="Esterase_PHB"/>
    <property type="match status" value="1"/>
</dbReference>
<organism evidence="9 10">
    <name type="scientific">Rhodanobacter hydrolyticus</name>
    <dbReference type="NCBI Taxonomy" id="2250595"/>
    <lineage>
        <taxon>Bacteria</taxon>
        <taxon>Pseudomonadati</taxon>
        <taxon>Pseudomonadota</taxon>
        <taxon>Gammaproteobacteria</taxon>
        <taxon>Lysobacterales</taxon>
        <taxon>Rhodanobacteraceae</taxon>
        <taxon>Rhodanobacter</taxon>
    </lineage>
</organism>
<proteinExistence type="predicted"/>
<evidence type="ECO:0000256" key="4">
    <source>
        <dbReference type="ARBA" id="ARBA00022729"/>
    </source>
</evidence>
<accession>A0ABW8JAI1</accession>
<sequence length="326" mass="35167">MLPTIRFVLLCLLLSLGVLAPAFAGEDTLYTLRAGGLERSYLVHMSPGNADSPRPLLLVFHGGGGTARGMPRFTHLDEIADREGMIVVYPQGVDRHWNDGRDSIKRKVDDVGFVRALLDDMESNFAVDRSRIYAAGISNGAIFVERLACDMSDRIAGIAAVAGTLARDYQPQCQPQHPVSVLQFDGTADPIMPYAGGEVANFGGHGEGGPVLSVDATTAFWARMDGCPAAAAPALLPPEAPLDPTRVFRSQWRSCRDGRAVVLYSIQEGGHTWPGGPQYLPKFIVGRVSRQIDASETMVRFFLDHSRAGSLARVMPTPPSPRLAGN</sequence>
<dbReference type="Proteomes" id="UP001620339">
    <property type="component" value="Unassembled WGS sequence"/>
</dbReference>
<evidence type="ECO:0000256" key="7">
    <source>
        <dbReference type="ARBA" id="ARBA00023326"/>
    </source>
</evidence>